<dbReference type="AlphaFoldDB" id="A0A840UZX9"/>
<dbReference type="PANTHER" id="PTHR35134">
    <property type="entry name" value="NUCLEOTIDASE YQFW-RELATED"/>
    <property type="match status" value="1"/>
</dbReference>
<feature type="active site" description="Nucleophile" evidence="2">
    <location>
        <position position="11"/>
    </location>
</feature>
<comment type="caution">
    <text evidence="3">The sequence shown here is derived from an EMBL/GenBank/DDBJ whole genome shotgun (WGS) entry which is preliminary data.</text>
</comment>
<feature type="active site" description="Proton donor" evidence="2">
    <location>
        <position position="13"/>
    </location>
</feature>
<reference evidence="3 4" key="1">
    <citation type="submission" date="2020-08" db="EMBL/GenBank/DDBJ databases">
        <title>Genomic Encyclopedia of Type Strains, Phase IV (KMG-IV): sequencing the most valuable type-strain genomes for metagenomic binning, comparative biology and taxonomic classification.</title>
        <authorList>
            <person name="Goeker M."/>
        </authorList>
    </citation>
    <scope>NUCLEOTIDE SEQUENCE [LARGE SCALE GENOMIC DNA]</scope>
    <source>
        <strain evidence="3 4">DSM 28570</strain>
    </source>
</reference>
<proteinExistence type="inferred from homology"/>
<dbReference type="Proteomes" id="UP000539642">
    <property type="component" value="Unassembled WGS sequence"/>
</dbReference>
<dbReference type="InterPro" id="IPR010708">
    <property type="entry name" value="5'(3')-deoxyribonucleotidase"/>
</dbReference>
<evidence type="ECO:0000313" key="4">
    <source>
        <dbReference type="Proteomes" id="UP000539642"/>
    </source>
</evidence>
<dbReference type="Gene3D" id="3.40.50.1000">
    <property type="entry name" value="HAD superfamily/HAD-like"/>
    <property type="match status" value="1"/>
</dbReference>
<name>A0A840UZX9_9BACT</name>
<dbReference type="RefSeq" id="WP_183348565.1">
    <property type="nucleotide sequence ID" value="NZ_JACHEO010000002.1"/>
</dbReference>
<dbReference type="InterPro" id="IPR036412">
    <property type="entry name" value="HAD-like_sf"/>
</dbReference>
<sequence length="190" mass="21335">MKILPHEIGFDLDGVIADTAATFIRLACEEHDYCSFTLADITSFRVEDCLDIPMPLVERIFTDILEDSLGTGLLPMPGAVEVMTELAAAAPVTIITARPLLQPARDWIDAHFSGKASRSINLIAMGDPDDKARYIHEHGLRYFVDDRPETCRQLAVENITPLIFSQPWNQGRQDLRSVTSWQEIRQLITL</sequence>
<evidence type="ECO:0000256" key="1">
    <source>
        <dbReference type="ARBA" id="ARBA00009589"/>
    </source>
</evidence>
<dbReference type="EMBL" id="JACHEO010000002">
    <property type="protein sequence ID" value="MBB5347110.1"/>
    <property type="molecule type" value="Genomic_DNA"/>
</dbReference>
<evidence type="ECO:0000313" key="3">
    <source>
        <dbReference type="EMBL" id="MBB5347110.1"/>
    </source>
</evidence>
<organism evidence="3 4">
    <name type="scientific">Desulfoprunum benzoelyticum</name>
    <dbReference type="NCBI Taxonomy" id="1506996"/>
    <lineage>
        <taxon>Bacteria</taxon>
        <taxon>Pseudomonadati</taxon>
        <taxon>Thermodesulfobacteriota</taxon>
        <taxon>Desulfobulbia</taxon>
        <taxon>Desulfobulbales</taxon>
        <taxon>Desulfobulbaceae</taxon>
        <taxon>Desulfoprunum</taxon>
    </lineage>
</organism>
<evidence type="ECO:0000256" key="2">
    <source>
        <dbReference type="PIRSR" id="PIRSR610708-1"/>
    </source>
</evidence>
<protein>
    <recommendedName>
        <fullName evidence="5">Haloacid dehalogenase</fullName>
    </recommendedName>
</protein>
<comment type="similarity">
    <text evidence="1">Belongs to the 5'(3')-deoxyribonucleotidase family.</text>
</comment>
<dbReference type="GO" id="GO:0009264">
    <property type="term" value="P:deoxyribonucleotide catabolic process"/>
    <property type="evidence" value="ECO:0007669"/>
    <property type="project" value="InterPro"/>
</dbReference>
<gene>
    <name evidence="3" type="ORF">HNQ81_000820</name>
</gene>
<accession>A0A840UZX9</accession>
<dbReference type="InterPro" id="IPR023214">
    <property type="entry name" value="HAD_sf"/>
</dbReference>
<dbReference type="PANTHER" id="PTHR35134:SF2">
    <property type="entry name" value="NUCLEOTIDASE YQFW-RELATED"/>
    <property type="match status" value="1"/>
</dbReference>
<dbReference type="Pfam" id="PF06941">
    <property type="entry name" value="NT5C"/>
    <property type="match status" value="1"/>
</dbReference>
<dbReference type="SUPFAM" id="SSF56784">
    <property type="entry name" value="HAD-like"/>
    <property type="match status" value="1"/>
</dbReference>
<dbReference type="GO" id="GO:0008253">
    <property type="term" value="F:5'-nucleotidase activity"/>
    <property type="evidence" value="ECO:0007669"/>
    <property type="project" value="InterPro"/>
</dbReference>
<evidence type="ECO:0008006" key="5">
    <source>
        <dbReference type="Google" id="ProtNLM"/>
    </source>
</evidence>
<dbReference type="InterPro" id="IPR052419">
    <property type="entry name" value="5_3-deoxyribonucleotidase-like"/>
</dbReference>
<keyword evidence="4" id="KW-1185">Reference proteome</keyword>